<feature type="compositionally biased region" description="Low complexity" evidence="1">
    <location>
        <begin position="111"/>
        <end position="124"/>
    </location>
</feature>
<gene>
    <name evidence="2" type="ORF">TT172_LOCUS6703</name>
</gene>
<evidence type="ECO:0000256" key="1">
    <source>
        <dbReference type="SAM" id="MobiDB-lite"/>
    </source>
</evidence>
<reference evidence="2 3" key="1">
    <citation type="submission" date="2018-04" db="EMBL/GenBank/DDBJ databases">
        <authorList>
            <person name="Huttner S."/>
            <person name="Dainat J."/>
        </authorList>
    </citation>
    <scope>NUCLEOTIDE SEQUENCE [LARGE SCALE GENOMIC DNA]</scope>
</reference>
<dbReference type="EMBL" id="OUUZ01000013">
    <property type="protein sequence ID" value="SPQ24284.1"/>
    <property type="molecule type" value="Genomic_DNA"/>
</dbReference>
<dbReference type="PANTHER" id="PTHR21099">
    <property type="entry name" value="RAD201"/>
    <property type="match status" value="1"/>
</dbReference>
<dbReference type="AlphaFoldDB" id="A0A446BP76"/>
<proteinExistence type="predicted"/>
<sequence>MAGNPNGALNDIQTLYQNAMDQIQHTVNNIPAAIQFILDAEKRHPNRIDVCKGSTGQAAAGGAFGTTANAFQPAAPPRNPFGAPATPTSSVGSAFGQPSALGQKPIPPNNPFGQPAQPQAQNAPSLFGQPATAQPANNPFGQPSTTSPFGQPAPAAAKPFGQPQQAPATQPFGGPATTAAAPPALNAFAQPAPTATTSTATAAASAAASAGQAANPYGPGATRQHPDPSTYSTRDADGRLRTFKGRPVTYETPRNGGKPVPVLRNFDGSAVRIWMPNGPPPYTADSEAEPAQYEDEAVKEQWRYFVETGRFKDGVMPEVPPKREFCLWDF</sequence>
<dbReference type="CDD" id="cd23954">
    <property type="entry name" value="AMO1_CTD"/>
    <property type="match status" value="1"/>
</dbReference>
<organism evidence="2 3">
    <name type="scientific">Thermothielavioides terrestris</name>
    <dbReference type="NCBI Taxonomy" id="2587410"/>
    <lineage>
        <taxon>Eukaryota</taxon>
        <taxon>Fungi</taxon>
        <taxon>Dikarya</taxon>
        <taxon>Ascomycota</taxon>
        <taxon>Pezizomycotina</taxon>
        <taxon>Sordariomycetes</taxon>
        <taxon>Sordariomycetidae</taxon>
        <taxon>Sordariales</taxon>
        <taxon>Chaetomiaceae</taxon>
        <taxon>Thermothielavioides</taxon>
    </lineage>
</organism>
<accession>A0A446BP76</accession>
<dbReference type="Proteomes" id="UP000289323">
    <property type="component" value="Unassembled WGS sequence"/>
</dbReference>
<protein>
    <submittedName>
        <fullName evidence="2">Fb6225c9-e2c9-475e-844c-7eec6cb24c36</fullName>
    </submittedName>
</protein>
<feature type="region of interest" description="Disordered" evidence="1">
    <location>
        <begin position="211"/>
        <end position="238"/>
    </location>
</feature>
<feature type="region of interest" description="Disordered" evidence="1">
    <location>
        <begin position="72"/>
        <end position="181"/>
    </location>
</feature>
<evidence type="ECO:0000313" key="2">
    <source>
        <dbReference type="EMBL" id="SPQ24284.1"/>
    </source>
</evidence>
<name>A0A446BP76_9PEZI</name>
<feature type="compositionally biased region" description="Low complexity" evidence="1">
    <location>
        <begin position="159"/>
        <end position="181"/>
    </location>
</feature>
<evidence type="ECO:0000313" key="3">
    <source>
        <dbReference type="Proteomes" id="UP000289323"/>
    </source>
</evidence>
<dbReference type="GO" id="GO:0005634">
    <property type="term" value="C:nucleus"/>
    <property type="evidence" value="ECO:0007669"/>
    <property type="project" value="TreeGrafter"/>
</dbReference>
<feature type="compositionally biased region" description="Polar residues" evidence="1">
    <location>
        <begin position="131"/>
        <end position="149"/>
    </location>
</feature>
<dbReference type="PANTHER" id="PTHR21099:SF2">
    <property type="entry name" value="SI:CH211-113E8.11"/>
    <property type="match status" value="1"/>
</dbReference>